<protein>
    <submittedName>
        <fullName evidence="1">Uncharacterized protein</fullName>
    </submittedName>
</protein>
<keyword evidence="2" id="KW-1185">Reference proteome</keyword>
<evidence type="ECO:0000313" key="2">
    <source>
        <dbReference type="Proteomes" id="UP001218218"/>
    </source>
</evidence>
<reference evidence="1" key="1">
    <citation type="submission" date="2023-03" db="EMBL/GenBank/DDBJ databases">
        <title>Massive genome expansion in bonnet fungi (Mycena s.s.) driven by repeated elements and novel gene families across ecological guilds.</title>
        <authorList>
            <consortium name="Lawrence Berkeley National Laboratory"/>
            <person name="Harder C.B."/>
            <person name="Miyauchi S."/>
            <person name="Viragh M."/>
            <person name="Kuo A."/>
            <person name="Thoen E."/>
            <person name="Andreopoulos B."/>
            <person name="Lu D."/>
            <person name="Skrede I."/>
            <person name="Drula E."/>
            <person name="Henrissat B."/>
            <person name="Morin E."/>
            <person name="Kohler A."/>
            <person name="Barry K."/>
            <person name="LaButti K."/>
            <person name="Morin E."/>
            <person name="Salamov A."/>
            <person name="Lipzen A."/>
            <person name="Mereny Z."/>
            <person name="Hegedus B."/>
            <person name="Baldrian P."/>
            <person name="Stursova M."/>
            <person name="Weitz H."/>
            <person name="Taylor A."/>
            <person name="Grigoriev I.V."/>
            <person name="Nagy L.G."/>
            <person name="Martin F."/>
            <person name="Kauserud H."/>
        </authorList>
    </citation>
    <scope>NUCLEOTIDE SEQUENCE</scope>
    <source>
        <strain evidence="1">CBHHK002</strain>
    </source>
</reference>
<dbReference type="PANTHER" id="PTHR47473:SF1">
    <property type="entry name" value="METHYLTRANSFERASE DOMAIN-CONTAINING PROTEIN"/>
    <property type="match status" value="1"/>
</dbReference>
<comment type="caution">
    <text evidence="1">The sequence shown here is derived from an EMBL/GenBank/DDBJ whole genome shotgun (WGS) entry which is preliminary data.</text>
</comment>
<evidence type="ECO:0000313" key="1">
    <source>
        <dbReference type="EMBL" id="KAJ7346601.1"/>
    </source>
</evidence>
<accession>A0AAD7EQQ4</accession>
<dbReference type="InterPro" id="IPR021829">
    <property type="entry name" value="DUF3419"/>
</dbReference>
<dbReference type="Proteomes" id="UP001218218">
    <property type="component" value="Unassembled WGS sequence"/>
</dbReference>
<dbReference type="PANTHER" id="PTHR47473">
    <property type="entry name" value="BTA1P"/>
    <property type="match status" value="1"/>
</dbReference>
<proteinExistence type="predicted"/>
<dbReference type="EMBL" id="JARIHO010000020">
    <property type="protein sequence ID" value="KAJ7346601.1"/>
    <property type="molecule type" value="Genomic_DNA"/>
</dbReference>
<gene>
    <name evidence="1" type="ORF">DFH08DRAFT_195055</name>
</gene>
<sequence>MTLAAVSRPQRIRCLDMNPCQGRFLELKLAAIQCLKYDHFFAQFGKGRHTNFRGLLDSKLAPHLSPGAYQFWRTNVNYFSSSFYLRGYSG</sequence>
<organism evidence="1 2">
    <name type="scientific">Mycena albidolilacea</name>
    <dbReference type="NCBI Taxonomy" id="1033008"/>
    <lineage>
        <taxon>Eukaryota</taxon>
        <taxon>Fungi</taxon>
        <taxon>Dikarya</taxon>
        <taxon>Basidiomycota</taxon>
        <taxon>Agaricomycotina</taxon>
        <taxon>Agaricomycetes</taxon>
        <taxon>Agaricomycetidae</taxon>
        <taxon>Agaricales</taxon>
        <taxon>Marasmiineae</taxon>
        <taxon>Mycenaceae</taxon>
        <taxon>Mycena</taxon>
    </lineage>
</organism>
<dbReference type="AlphaFoldDB" id="A0AAD7EQQ4"/>
<dbReference type="Pfam" id="PF11899">
    <property type="entry name" value="DUF3419"/>
    <property type="match status" value="1"/>
</dbReference>
<name>A0AAD7EQQ4_9AGAR</name>